<sequence length="600" mass="66750">MAEKESLDQHHVSLPSVKSEMSAESQEGRLDASNKTIDILTRTCLAEAECMNQKDQVLVSTPNMVASGFWTASTLVYRKMASYDIYNWRETKPGVWQREADEIEAHHAAFVKAYEKSGGKALDCLFHASLTLPVPEVGDLEATSTLFFEALRIGWARLRHEMPTLASGVAYDMAEGKWMKTYRSIAGQDRRNIWLQQTVKTVSTGQTGTEWASTAPPTTEVATLFVIIPPQPSTSNINRDIVIRCGHDVIDGTGGLQVMDALLHHAAQAFDEGPGHILPVFDDAEVVRLSPPLRVAVGAPQQLTPELMERLKYLGTCSMKDATSPIEKATIPILRAGSFGEGKCRRIRHTFSVERTGKMIKALKSVGANPTHAFHSAIAMALRDFHGQVHPGTKDKQVQWYGHAIRSERSHCVPPYNTRAHSATVYYSGYGIGLPIVMPSLSPKDIKERNAEFSRILKEAGAFYRQCKEDKYHPVLAPFLIGNFMMKLNVPSKDDPLEWRRLNPMPKPDLKAGSSVFFSSLGVLDKSVDGQVGQIWVDDVWCEADHVNPDVGVSMGTFKGELFTLVGFNTAWHSEERAEEFLTRCEEIIFYWVDALEGIE</sequence>
<feature type="region of interest" description="Disordered" evidence="1">
    <location>
        <begin position="1"/>
        <end position="30"/>
    </location>
</feature>
<dbReference type="Proteomes" id="UP001301958">
    <property type="component" value="Unassembled WGS sequence"/>
</dbReference>
<organism evidence="2 3">
    <name type="scientific">Podospora fimiseda</name>
    <dbReference type="NCBI Taxonomy" id="252190"/>
    <lineage>
        <taxon>Eukaryota</taxon>
        <taxon>Fungi</taxon>
        <taxon>Dikarya</taxon>
        <taxon>Ascomycota</taxon>
        <taxon>Pezizomycotina</taxon>
        <taxon>Sordariomycetes</taxon>
        <taxon>Sordariomycetidae</taxon>
        <taxon>Sordariales</taxon>
        <taxon>Podosporaceae</taxon>
        <taxon>Podospora</taxon>
    </lineage>
</organism>
<feature type="compositionally biased region" description="Basic and acidic residues" evidence="1">
    <location>
        <begin position="1"/>
        <end position="11"/>
    </location>
</feature>
<dbReference type="EMBL" id="MU865399">
    <property type="protein sequence ID" value="KAK4224242.1"/>
    <property type="molecule type" value="Genomic_DNA"/>
</dbReference>
<dbReference type="Gene3D" id="3.30.559.10">
    <property type="entry name" value="Chloramphenicol acetyltransferase-like domain"/>
    <property type="match status" value="1"/>
</dbReference>
<dbReference type="AlphaFoldDB" id="A0AAN7BJ68"/>
<reference evidence="2" key="1">
    <citation type="journal article" date="2023" name="Mol. Phylogenet. Evol.">
        <title>Genome-scale phylogeny and comparative genomics of the fungal order Sordariales.</title>
        <authorList>
            <person name="Hensen N."/>
            <person name="Bonometti L."/>
            <person name="Westerberg I."/>
            <person name="Brannstrom I.O."/>
            <person name="Guillou S."/>
            <person name="Cros-Aarteil S."/>
            <person name="Calhoun S."/>
            <person name="Haridas S."/>
            <person name="Kuo A."/>
            <person name="Mondo S."/>
            <person name="Pangilinan J."/>
            <person name="Riley R."/>
            <person name="LaButti K."/>
            <person name="Andreopoulos B."/>
            <person name="Lipzen A."/>
            <person name="Chen C."/>
            <person name="Yan M."/>
            <person name="Daum C."/>
            <person name="Ng V."/>
            <person name="Clum A."/>
            <person name="Steindorff A."/>
            <person name="Ohm R.A."/>
            <person name="Martin F."/>
            <person name="Silar P."/>
            <person name="Natvig D.O."/>
            <person name="Lalanne C."/>
            <person name="Gautier V."/>
            <person name="Ament-Velasquez S.L."/>
            <person name="Kruys A."/>
            <person name="Hutchinson M.I."/>
            <person name="Powell A.J."/>
            <person name="Barry K."/>
            <person name="Miller A.N."/>
            <person name="Grigoriev I.V."/>
            <person name="Debuchy R."/>
            <person name="Gladieux P."/>
            <person name="Hiltunen Thoren M."/>
            <person name="Johannesson H."/>
        </authorList>
    </citation>
    <scope>NUCLEOTIDE SEQUENCE</scope>
    <source>
        <strain evidence="2">CBS 990.96</strain>
    </source>
</reference>
<keyword evidence="3" id="KW-1185">Reference proteome</keyword>
<dbReference type="PANTHER" id="PTHR42034">
    <property type="entry name" value="CHROMOSOME 7, WHOLE GENOME SHOTGUN SEQUENCE-RELATED"/>
    <property type="match status" value="1"/>
</dbReference>
<dbReference type="Gene3D" id="3.30.559.30">
    <property type="entry name" value="Nonribosomal peptide synthetase, condensation domain"/>
    <property type="match status" value="1"/>
</dbReference>
<protein>
    <submittedName>
        <fullName evidence="2">Uncharacterized protein</fullName>
    </submittedName>
</protein>
<evidence type="ECO:0000256" key="1">
    <source>
        <dbReference type="SAM" id="MobiDB-lite"/>
    </source>
</evidence>
<dbReference type="InterPro" id="IPR023213">
    <property type="entry name" value="CAT-like_dom_sf"/>
</dbReference>
<gene>
    <name evidence="2" type="ORF">QBC38DRAFT_547843</name>
</gene>
<accession>A0AAN7BJ68</accession>
<evidence type="ECO:0000313" key="2">
    <source>
        <dbReference type="EMBL" id="KAK4224242.1"/>
    </source>
</evidence>
<comment type="caution">
    <text evidence="2">The sequence shown here is derived from an EMBL/GenBank/DDBJ whole genome shotgun (WGS) entry which is preliminary data.</text>
</comment>
<evidence type="ECO:0000313" key="3">
    <source>
        <dbReference type="Proteomes" id="UP001301958"/>
    </source>
</evidence>
<reference evidence="2" key="2">
    <citation type="submission" date="2023-05" db="EMBL/GenBank/DDBJ databases">
        <authorList>
            <consortium name="Lawrence Berkeley National Laboratory"/>
            <person name="Steindorff A."/>
            <person name="Hensen N."/>
            <person name="Bonometti L."/>
            <person name="Westerberg I."/>
            <person name="Brannstrom I.O."/>
            <person name="Guillou S."/>
            <person name="Cros-Aarteil S."/>
            <person name="Calhoun S."/>
            <person name="Haridas S."/>
            <person name="Kuo A."/>
            <person name="Mondo S."/>
            <person name="Pangilinan J."/>
            <person name="Riley R."/>
            <person name="Labutti K."/>
            <person name="Andreopoulos B."/>
            <person name="Lipzen A."/>
            <person name="Chen C."/>
            <person name="Yanf M."/>
            <person name="Daum C."/>
            <person name="Ng V."/>
            <person name="Clum A."/>
            <person name="Ohm R."/>
            <person name="Martin F."/>
            <person name="Silar P."/>
            <person name="Natvig D."/>
            <person name="Lalanne C."/>
            <person name="Gautier V."/>
            <person name="Ament-Velasquez S.L."/>
            <person name="Kruys A."/>
            <person name="Hutchinson M.I."/>
            <person name="Powell A.J."/>
            <person name="Barry K."/>
            <person name="Miller A.N."/>
            <person name="Grigoriev I.V."/>
            <person name="Debuchy R."/>
            <person name="Gladieux P."/>
            <person name="Thoren M.H."/>
            <person name="Johannesson H."/>
        </authorList>
    </citation>
    <scope>NUCLEOTIDE SEQUENCE</scope>
    <source>
        <strain evidence="2">CBS 990.96</strain>
    </source>
</reference>
<dbReference type="PANTHER" id="PTHR42034:SF1">
    <property type="entry name" value="CONDENSATION DOMAIN-CONTAINING PROTEIN"/>
    <property type="match status" value="1"/>
</dbReference>
<name>A0AAN7BJ68_9PEZI</name>
<proteinExistence type="predicted"/>